<evidence type="ECO:0000256" key="1">
    <source>
        <dbReference type="SAM" id="Phobius"/>
    </source>
</evidence>
<keyword evidence="1" id="KW-0812">Transmembrane</keyword>
<feature type="transmembrane region" description="Helical" evidence="1">
    <location>
        <begin position="16"/>
        <end position="36"/>
    </location>
</feature>
<dbReference type="EMBL" id="CP120682">
    <property type="protein sequence ID" value="WKN35582.1"/>
    <property type="molecule type" value="Genomic_DNA"/>
</dbReference>
<proteinExistence type="predicted"/>
<keyword evidence="1" id="KW-0472">Membrane</keyword>
<reference evidence="2" key="2">
    <citation type="journal article" date="2024" name="Antonie Van Leeuwenhoek">
        <title>Roseihalotalea indica gen. nov., sp. nov., a halophilic Bacteroidetes from mesopelagic Southwest Indian Ocean with higher carbohydrate metabolic potential.</title>
        <authorList>
            <person name="Chen B."/>
            <person name="Zhang M."/>
            <person name="Lin D."/>
            <person name="Ye J."/>
            <person name="Tang K."/>
        </authorList>
    </citation>
    <scope>NUCLEOTIDE SEQUENCE</scope>
    <source>
        <strain evidence="2">TK19036</strain>
    </source>
</reference>
<feature type="transmembrane region" description="Helical" evidence="1">
    <location>
        <begin position="48"/>
        <end position="66"/>
    </location>
</feature>
<evidence type="ECO:0000313" key="2">
    <source>
        <dbReference type="EMBL" id="WKN35582.1"/>
    </source>
</evidence>
<gene>
    <name evidence="2" type="ORF">K4G66_24735</name>
</gene>
<keyword evidence="1" id="KW-1133">Transmembrane helix</keyword>
<name>A0AA49GJW3_9BACT</name>
<reference evidence="2" key="1">
    <citation type="journal article" date="2023" name="Comput. Struct. Biotechnol. J.">
        <title>Discovery of a novel marine Bacteroidetes with a rich repertoire of carbohydrate-active enzymes.</title>
        <authorList>
            <person name="Chen B."/>
            <person name="Liu G."/>
            <person name="Chen Q."/>
            <person name="Wang H."/>
            <person name="Liu L."/>
            <person name="Tang K."/>
        </authorList>
    </citation>
    <scope>NUCLEOTIDE SEQUENCE</scope>
    <source>
        <strain evidence="2">TK19036</strain>
    </source>
</reference>
<accession>A0AA49GJW3</accession>
<sequence length="74" mass="8416">MKTNVQPSGDKTLNMLMRYGAMVMALVYVSLGIYLMRSGEEALVIPKIEVVALSIIFVGYGIYRAIRTYEKYFK</sequence>
<organism evidence="2">
    <name type="scientific">Roseihalotalea indica</name>
    <dbReference type="NCBI Taxonomy" id="2867963"/>
    <lineage>
        <taxon>Bacteria</taxon>
        <taxon>Pseudomonadati</taxon>
        <taxon>Bacteroidota</taxon>
        <taxon>Cytophagia</taxon>
        <taxon>Cytophagales</taxon>
        <taxon>Catalimonadaceae</taxon>
        <taxon>Roseihalotalea</taxon>
    </lineage>
</organism>
<protein>
    <submittedName>
        <fullName evidence="2">Uncharacterized protein</fullName>
    </submittedName>
</protein>
<dbReference type="AlphaFoldDB" id="A0AA49GJW3"/>